<reference evidence="2 3" key="1">
    <citation type="submission" date="2017-08" db="EMBL/GenBank/DDBJ databases">
        <title>Infants hospitalized years apart are colonized by the same room-sourced microbial strains.</title>
        <authorList>
            <person name="Brooks B."/>
            <person name="Olm M.R."/>
            <person name="Firek B.A."/>
            <person name="Baker R."/>
            <person name="Thomas B.C."/>
            <person name="Morowitz M.J."/>
            <person name="Banfield J.F."/>
        </authorList>
    </citation>
    <scope>NUCLEOTIDE SEQUENCE [LARGE SCALE GENOMIC DNA]</scope>
    <source>
        <strain evidence="2">S2_005_002_R2_34</strain>
    </source>
</reference>
<evidence type="ECO:0000313" key="3">
    <source>
        <dbReference type="Proteomes" id="UP000249185"/>
    </source>
</evidence>
<name>A0A2W5MZZ0_RHOSU</name>
<evidence type="ECO:0000259" key="1">
    <source>
        <dbReference type="PROSITE" id="PS51231"/>
    </source>
</evidence>
<feature type="domain" description="DAD" evidence="1">
    <location>
        <begin position="23"/>
        <end position="56"/>
    </location>
</feature>
<dbReference type="InterPro" id="IPR032347">
    <property type="entry name" value="DUF4864"/>
</dbReference>
<comment type="caution">
    <text evidence="2">The sequence shown here is derived from an EMBL/GenBank/DDBJ whole genome shotgun (WGS) entry which is preliminary data.</text>
</comment>
<sequence>MRFWAILAVLAGGLGLGGAKPADETAEIRSVIADLVEAVRAGDARAADRLVSRQARRGSGGPGKFAETVHAANPALRSGGALQFAGISEAGRQRLQSGLITDAAGALHFVDCQMVRDGDRWVVNAIRVRAATEAEA</sequence>
<dbReference type="Pfam" id="PF16156">
    <property type="entry name" value="DUF4864"/>
    <property type="match status" value="1"/>
</dbReference>
<protein>
    <recommendedName>
        <fullName evidence="1">DAD domain-containing protein</fullName>
    </recommendedName>
</protein>
<dbReference type="Proteomes" id="UP000249185">
    <property type="component" value="Unassembled WGS sequence"/>
</dbReference>
<proteinExistence type="predicted"/>
<dbReference type="AlphaFoldDB" id="A0A2W5MZZ0"/>
<gene>
    <name evidence="2" type="ORF">DI556_18925</name>
</gene>
<dbReference type="PROSITE" id="PS51231">
    <property type="entry name" value="DAD"/>
    <property type="match status" value="1"/>
</dbReference>
<organism evidence="2 3">
    <name type="scientific">Rhodovulum sulfidophilum</name>
    <name type="common">Rhodobacter sulfidophilus</name>
    <dbReference type="NCBI Taxonomy" id="35806"/>
    <lineage>
        <taxon>Bacteria</taxon>
        <taxon>Pseudomonadati</taxon>
        <taxon>Pseudomonadota</taxon>
        <taxon>Alphaproteobacteria</taxon>
        <taxon>Rhodobacterales</taxon>
        <taxon>Paracoccaceae</taxon>
        <taxon>Rhodovulum</taxon>
    </lineage>
</organism>
<dbReference type="InterPro" id="IPR014767">
    <property type="entry name" value="DAD_dom"/>
</dbReference>
<evidence type="ECO:0000313" key="2">
    <source>
        <dbReference type="EMBL" id="PZQ46841.1"/>
    </source>
</evidence>
<dbReference type="EMBL" id="QFPW01000020">
    <property type="protein sequence ID" value="PZQ46841.1"/>
    <property type="molecule type" value="Genomic_DNA"/>
</dbReference>
<accession>A0A2W5MZZ0</accession>